<accession>A0A834M1L1</accession>
<proteinExistence type="predicted"/>
<sequence>MRKRRKNPMFYDAVGCVLLIKKQFLPRYILIRSGLGGTPLNYIKNAFSTQFASPIGPGFRFIAFPSIYNVAVDGSDPQSVKIKPARPLSSCSLDLLSFHCLSTKI</sequence>
<evidence type="ECO:0000313" key="1">
    <source>
        <dbReference type="EMBL" id="KAF7263610.1"/>
    </source>
</evidence>
<dbReference type="EMBL" id="JAACXV010020419">
    <property type="protein sequence ID" value="KAF7263610.1"/>
    <property type="molecule type" value="Genomic_DNA"/>
</dbReference>
<reference evidence="1" key="1">
    <citation type="submission" date="2020-08" db="EMBL/GenBank/DDBJ databases">
        <title>Genome sequencing and assembly of the red palm weevil Rhynchophorus ferrugineus.</title>
        <authorList>
            <person name="Dias G.B."/>
            <person name="Bergman C.M."/>
            <person name="Manee M."/>
        </authorList>
    </citation>
    <scope>NUCLEOTIDE SEQUENCE</scope>
    <source>
        <strain evidence="1">AA-2017</strain>
        <tissue evidence="1">Whole larva</tissue>
    </source>
</reference>
<name>A0A834M1L1_RHYFE</name>
<gene>
    <name evidence="1" type="ORF">GWI33_001606</name>
</gene>
<keyword evidence="2" id="KW-1185">Reference proteome</keyword>
<protein>
    <submittedName>
        <fullName evidence="1">Uncharacterized protein</fullName>
    </submittedName>
</protein>
<evidence type="ECO:0000313" key="2">
    <source>
        <dbReference type="Proteomes" id="UP000625711"/>
    </source>
</evidence>
<dbReference type="Proteomes" id="UP000625711">
    <property type="component" value="Unassembled WGS sequence"/>
</dbReference>
<organism evidence="1 2">
    <name type="scientific">Rhynchophorus ferrugineus</name>
    <name type="common">Red palm weevil</name>
    <name type="synonym">Curculio ferrugineus</name>
    <dbReference type="NCBI Taxonomy" id="354439"/>
    <lineage>
        <taxon>Eukaryota</taxon>
        <taxon>Metazoa</taxon>
        <taxon>Ecdysozoa</taxon>
        <taxon>Arthropoda</taxon>
        <taxon>Hexapoda</taxon>
        <taxon>Insecta</taxon>
        <taxon>Pterygota</taxon>
        <taxon>Neoptera</taxon>
        <taxon>Endopterygota</taxon>
        <taxon>Coleoptera</taxon>
        <taxon>Polyphaga</taxon>
        <taxon>Cucujiformia</taxon>
        <taxon>Curculionidae</taxon>
        <taxon>Dryophthorinae</taxon>
        <taxon>Rhynchophorus</taxon>
    </lineage>
</organism>
<dbReference type="AlphaFoldDB" id="A0A834M1L1"/>
<comment type="caution">
    <text evidence="1">The sequence shown here is derived from an EMBL/GenBank/DDBJ whole genome shotgun (WGS) entry which is preliminary data.</text>
</comment>